<reference evidence="3 4" key="1">
    <citation type="submission" date="2019-02" db="EMBL/GenBank/DDBJ databases">
        <title>Deep-cultivation of Planctomycetes and their phenomic and genomic characterization uncovers novel biology.</title>
        <authorList>
            <person name="Wiegand S."/>
            <person name="Jogler M."/>
            <person name="Boedeker C."/>
            <person name="Pinto D."/>
            <person name="Vollmers J."/>
            <person name="Rivas-Marin E."/>
            <person name="Kohn T."/>
            <person name="Peeters S.H."/>
            <person name="Heuer A."/>
            <person name="Rast P."/>
            <person name="Oberbeckmann S."/>
            <person name="Bunk B."/>
            <person name="Jeske O."/>
            <person name="Meyerdierks A."/>
            <person name="Storesund J.E."/>
            <person name="Kallscheuer N."/>
            <person name="Luecker S."/>
            <person name="Lage O.M."/>
            <person name="Pohl T."/>
            <person name="Merkel B.J."/>
            <person name="Hornburger P."/>
            <person name="Mueller R.-W."/>
            <person name="Bruemmer F."/>
            <person name="Labrenz M."/>
            <person name="Spormann A.M."/>
            <person name="Op den Camp H."/>
            <person name="Overmann J."/>
            <person name="Amann R."/>
            <person name="Jetten M.S.M."/>
            <person name="Mascher T."/>
            <person name="Medema M.H."/>
            <person name="Devos D.P."/>
            <person name="Kaster A.-K."/>
            <person name="Ovreas L."/>
            <person name="Rohde M."/>
            <person name="Galperin M.Y."/>
            <person name="Jogler C."/>
        </authorList>
    </citation>
    <scope>NUCLEOTIDE SEQUENCE [LARGE SCALE GENOMIC DNA]</scope>
    <source>
        <strain evidence="3 4">Pla85_3_4</strain>
    </source>
</reference>
<dbReference type="GO" id="GO:0000160">
    <property type="term" value="P:phosphorelay signal transduction system"/>
    <property type="evidence" value="ECO:0007669"/>
    <property type="project" value="InterPro"/>
</dbReference>
<dbReference type="InterPro" id="IPR011006">
    <property type="entry name" value="CheY-like_superfamily"/>
</dbReference>
<name>A0A518DZM5_9BACT</name>
<dbReference type="PROSITE" id="PS50110">
    <property type="entry name" value="RESPONSE_REGULATORY"/>
    <property type="match status" value="1"/>
</dbReference>
<evidence type="ECO:0000313" key="3">
    <source>
        <dbReference type="EMBL" id="QDU97283.1"/>
    </source>
</evidence>
<dbReference type="InterPro" id="IPR052893">
    <property type="entry name" value="TCS_response_regulator"/>
</dbReference>
<accession>A0A518DZM5</accession>
<dbReference type="PANTHER" id="PTHR44520:SF2">
    <property type="entry name" value="RESPONSE REGULATOR RCP1"/>
    <property type="match status" value="1"/>
</dbReference>
<dbReference type="EMBL" id="CP036433">
    <property type="protein sequence ID" value="QDU97283.1"/>
    <property type="molecule type" value="Genomic_DNA"/>
</dbReference>
<sequence length="148" mass="16812">MVENSPTLPKQVLLIDDSPEVLLLTGEAFKKAGVAVDLHHAPHGERALAFLRREEEFAEAPTPDLILLDLNMPVMDGREFLENLIQDPKVKHLPVVVMTASNSVAEAKTMYQLRCSGYVRKPLDFEEYIRLMRLLSDYWFQAMAPFEA</sequence>
<dbReference type="OrthoDB" id="195863at2"/>
<dbReference type="RefSeq" id="WP_145056070.1">
    <property type="nucleotide sequence ID" value="NZ_CP036433.1"/>
</dbReference>
<dbReference type="Pfam" id="PF00072">
    <property type="entry name" value="Response_reg"/>
    <property type="match status" value="1"/>
</dbReference>
<feature type="modified residue" description="4-aspartylphosphate" evidence="1">
    <location>
        <position position="69"/>
    </location>
</feature>
<dbReference type="AlphaFoldDB" id="A0A518DZM5"/>
<evidence type="ECO:0000256" key="1">
    <source>
        <dbReference type="PROSITE-ProRule" id="PRU00169"/>
    </source>
</evidence>
<dbReference type="Gene3D" id="3.40.50.2300">
    <property type="match status" value="1"/>
</dbReference>
<keyword evidence="4" id="KW-1185">Reference proteome</keyword>
<dbReference type="SUPFAM" id="SSF52172">
    <property type="entry name" value="CheY-like"/>
    <property type="match status" value="1"/>
</dbReference>
<dbReference type="SMART" id="SM00448">
    <property type="entry name" value="REC"/>
    <property type="match status" value="1"/>
</dbReference>
<feature type="domain" description="Response regulatory" evidence="2">
    <location>
        <begin position="11"/>
        <end position="136"/>
    </location>
</feature>
<dbReference type="KEGG" id="lcre:Pla8534_51290"/>
<organism evidence="3 4">
    <name type="scientific">Lignipirellula cremea</name>
    <dbReference type="NCBI Taxonomy" id="2528010"/>
    <lineage>
        <taxon>Bacteria</taxon>
        <taxon>Pseudomonadati</taxon>
        <taxon>Planctomycetota</taxon>
        <taxon>Planctomycetia</taxon>
        <taxon>Pirellulales</taxon>
        <taxon>Pirellulaceae</taxon>
        <taxon>Lignipirellula</taxon>
    </lineage>
</organism>
<protein>
    <submittedName>
        <fullName evidence="3">Response regulator rcp1</fullName>
    </submittedName>
</protein>
<proteinExistence type="predicted"/>
<evidence type="ECO:0000313" key="4">
    <source>
        <dbReference type="Proteomes" id="UP000317648"/>
    </source>
</evidence>
<dbReference type="InterPro" id="IPR001789">
    <property type="entry name" value="Sig_transdc_resp-reg_receiver"/>
</dbReference>
<keyword evidence="1" id="KW-0597">Phosphoprotein</keyword>
<dbReference type="CDD" id="cd17557">
    <property type="entry name" value="REC_Rcp-like"/>
    <property type="match status" value="1"/>
</dbReference>
<gene>
    <name evidence="3" type="primary">rcp1_4</name>
    <name evidence="3" type="ORF">Pla8534_51290</name>
</gene>
<dbReference type="PANTHER" id="PTHR44520">
    <property type="entry name" value="RESPONSE REGULATOR RCP1-RELATED"/>
    <property type="match status" value="1"/>
</dbReference>
<dbReference type="Proteomes" id="UP000317648">
    <property type="component" value="Chromosome"/>
</dbReference>
<evidence type="ECO:0000259" key="2">
    <source>
        <dbReference type="PROSITE" id="PS50110"/>
    </source>
</evidence>